<feature type="transmembrane region" description="Helical" evidence="6">
    <location>
        <begin position="396"/>
        <end position="421"/>
    </location>
</feature>
<feature type="transmembrane region" description="Helical" evidence="6">
    <location>
        <begin position="176"/>
        <end position="198"/>
    </location>
</feature>
<evidence type="ECO:0000313" key="9">
    <source>
        <dbReference type="Proteomes" id="UP000766550"/>
    </source>
</evidence>
<reference evidence="8 9" key="1">
    <citation type="submission" date="2021-06" db="EMBL/GenBank/DDBJ databases">
        <title>New haloarchaea isolates fom saline soil.</title>
        <authorList>
            <person name="Duran-Viseras A."/>
            <person name="Sanchez-Porro C.S."/>
            <person name="Ventosa A."/>
        </authorList>
    </citation>
    <scope>NUCLEOTIDE SEQUENCE [LARGE SCALE GENOMIC DNA]</scope>
    <source>
        <strain evidence="8 9">JCM 183640</strain>
    </source>
</reference>
<feature type="transmembrane region" description="Helical" evidence="6">
    <location>
        <begin position="9"/>
        <end position="31"/>
    </location>
</feature>
<dbReference type="Proteomes" id="UP000766550">
    <property type="component" value="Unassembled WGS sequence"/>
</dbReference>
<feature type="transmembrane region" description="Helical" evidence="6">
    <location>
        <begin position="133"/>
        <end position="156"/>
    </location>
</feature>
<feature type="transmembrane region" description="Helical" evidence="6">
    <location>
        <begin position="337"/>
        <end position="362"/>
    </location>
</feature>
<dbReference type="PROSITE" id="PS50850">
    <property type="entry name" value="MFS"/>
    <property type="match status" value="1"/>
</dbReference>
<accession>A0A8J7YFL9</accession>
<feature type="transmembrane region" description="Helical" evidence="6">
    <location>
        <begin position="234"/>
        <end position="257"/>
    </location>
</feature>
<dbReference type="InterPro" id="IPR020846">
    <property type="entry name" value="MFS_dom"/>
</dbReference>
<feature type="transmembrane region" description="Helical" evidence="6">
    <location>
        <begin position="298"/>
        <end position="317"/>
    </location>
</feature>
<evidence type="ECO:0000256" key="5">
    <source>
        <dbReference type="ARBA" id="ARBA00023136"/>
    </source>
</evidence>
<dbReference type="CDD" id="cd17330">
    <property type="entry name" value="MFS_SLC46_TetA_like"/>
    <property type="match status" value="1"/>
</dbReference>
<dbReference type="InterPro" id="IPR036259">
    <property type="entry name" value="MFS_trans_sf"/>
</dbReference>
<keyword evidence="9" id="KW-1185">Reference proteome</keyword>
<keyword evidence="3 6" id="KW-0812">Transmembrane</keyword>
<feature type="domain" description="Major facilitator superfamily (MFS) profile" evidence="7">
    <location>
        <begin position="8"/>
        <end position="427"/>
    </location>
</feature>
<keyword evidence="4 6" id="KW-1133">Transmembrane helix</keyword>
<feature type="transmembrane region" description="Helical" evidence="6">
    <location>
        <begin position="75"/>
        <end position="98"/>
    </location>
</feature>
<evidence type="ECO:0000259" key="7">
    <source>
        <dbReference type="PROSITE" id="PS50850"/>
    </source>
</evidence>
<dbReference type="InterPro" id="IPR001958">
    <property type="entry name" value="Tet-R_TetA/multi-R_MdtG-like"/>
</dbReference>
<proteinExistence type="predicted"/>
<evidence type="ECO:0000256" key="3">
    <source>
        <dbReference type="ARBA" id="ARBA00022692"/>
    </source>
</evidence>
<comment type="caution">
    <text evidence="8">The sequence shown here is derived from an EMBL/GenBank/DDBJ whole genome shotgun (WGS) entry which is preliminary data.</text>
</comment>
<name>A0A8J7YFL9_9EURY</name>
<dbReference type="Pfam" id="PF07690">
    <property type="entry name" value="MFS_1"/>
    <property type="match status" value="1"/>
</dbReference>
<evidence type="ECO:0000256" key="1">
    <source>
        <dbReference type="ARBA" id="ARBA00004141"/>
    </source>
</evidence>
<dbReference type="SUPFAM" id="SSF103473">
    <property type="entry name" value="MFS general substrate transporter"/>
    <property type="match status" value="1"/>
</dbReference>
<keyword evidence="5 6" id="KW-0472">Membrane</keyword>
<dbReference type="GO" id="GO:0016020">
    <property type="term" value="C:membrane"/>
    <property type="evidence" value="ECO:0007669"/>
    <property type="project" value="UniProtKB-SubCell"/>
</dbReference>
<dbReference type="Gene3D" id="1.20.1250.20">
    <property type="entry name" value="MFS general substrate transporter like domains"/>
    <property type="match status" value="1"/>
</dbReference>
<evidence type="ECO:0000256" key="4">
    <source>
        <dbReference type="ARBA" id="ARBA00022989"/>
    </source>
</evidence>
<evidence type="ECO:0000313" key="8">
    <source>
        <dbReference type="EMBL" id="MBV0925613.1"/>
    </source>
</evidence>
<dbReference type="GO" id="GO:0022857">
    <property type="term" value="F:transmembrane transporter activity"/>
    <property type="evidence" value="ECO:0007669"/>
    <property type="project" value="InterPro"/>
</dbReference>
<evidence type="ECO:0000256" key="2">
    <source>
        <dbReference type="ARBA" id="ARBA00022448"/>
    </source>
</evidence>
<dbReference type="PANTHER" id="PTHR23504">
    <property type="entry name" value="MAJOR FACILITATOR SUPERFAMILY DOMAIN-CONTAINING PROTEIN 10"/>
    <property type="match status" value="1"/>
</dbReference>
<dbReference type="AlphaFoldDB" id="A0A8J7YFL9"/>
<gene>
    <name evidence="8" type="ORF">KTS45_15515</name>
</gene>
<dbReference type="PRINTS" id="PR01035">
    <property type="entry name" value="TCRTETA"/>
</dbReference>
<protein>
    <submittedName>
        <fullName evidence="8">MFS transporter</fullName>
    </submittedName>
</protein>
<dbReference type="InterPro" id="IPR011701">
    <property type="entry name" value="MFS"/>
</dbReference>
<organism evidence="8 9">
    <name type="scientific">Haloarcula limicola</name>
    <dbReference type="NCBI Taxonomy" id="1429915"/>
    <lineage>
        <taxon>Archaea</taxon>
        <taxon>Methanobacteriati</taxon>
        <taxon>Methanobacteriota</taxon>
        <taxon>Stenosarchaea group</taxon>
        <taxon>Halobacteria</taxon>
        <taxon>Halobacteriales</taxon>
        <taxon>Haloarculaceae</taxon>
        <taxon>Haloarcula</taxon>
    </lineage>
</organism>
<evidence type="ECO:0000256" key="6">
    <source>
        <dbReference type="SAM" id="Phobius"/>
    </source>
</evidence>
<dbReference type="EMBL" id="JAHQXF010000002">
    <property type="protein sequence ID" value="MBV0925613.1"/>
    <property type="molecule type" value="Genomic_DNA"/>
</dbReference>
<comment type="subcellular location">
    <subcellularLocation>
        <location evidence="1">Membrane</location>
        <topology evidence="1">Multi-pass membrane protein</topology>
    </subcellularLocation>
</comment>
<dbReference type="OrthoDB" id="341449at2157"/>
<feature type="transmembrane region" description="Helical" evidence="6">
    <location>
        <begin position="43"/>
        <end position="63"/>
    </location>
</feature>
<sequence length="441" mass="45273">MVDSSRRGLAIVFAVVFLDLLGFGIVIPILPYYTRSFPGGTEFVIGLLAASYSAMQFAFAPLLGSLSDRVGRRPVLILSLCGSVLAWTVFGLATALWLLFASRMLAGAMGGNISTAQAYVADVTPPERRAAALGFIGAAFGLGFIFGPGIGAVLSFDATVAAVDSVVPAAVPINRFSLPSFAAAAASLCGVVVASLFLPESRAPSADTDAASAERPSAIAQLRAAIAAPGLRELLSAFFLVSFAFSGVQIMFVPYVADVYGYTAAQSALLLTYIGVLAVITQGVLVGRLTARYRPVTLSLAGTALLVGSIGALPFSRTLGLVFPNLTSLTPFLTPELLGLLAILTVLPVGNGILSVTLTALVSQRASAELQGSAFGVTQGAGSLARTVGPPVMGGLYAAVGYWSPFVVGSLLLVPVAVLVARLGTVEEPPTPRPTDPGHVR</sequence>
<keyword evidence="2" id="KW-0813">Transport</keyword>
<feature type="transmembrane region" description="Helical" evidence="6">
    <location>
        <begin position="263"/>
        <end position="286"/>
    </location>
</feature>
<dbReference type="PANTHER" id="PTHR23504:SF15">
    <property type="entry name" value="MAJOR FACILITATOR SUPERFAMILY (MFS) PROFILE DOMAIN-CONTAINING PROTEIN"/>
    <property type="match status" value="1"/>
</dbReference>
<dbReference type="RefSeq" id="WP_162318427.1">
    <property type="nucleotide sequence ID" value="NZ_JAHQXF010000002.1"/>
</dbReference>